<comment type="similarity">
    <text evidence="3">Belongs to the calbindin family.</text>
</comment>
<dbReference type="GO" id="GO:0006370">
    <property type="term" value="P:7-methylguanosine mRNA capping"/>
    <property type="evidence" value="ECO:0007669"/>
    <property type="project" value="UniProtKB-KW"/>
</dbReference>
<feature type="active site" description="Proton acceptor" evidence="20">
    <location>
        <position position="276"/>
    </location>
</feature>
<evidence type="ECO:0000256" key="17">
    <source>
        <dbReference type="ARBA" id="ARBA00075600"/>
    </source>
</evidence>
<protein>
    <recommendedName>
        <fullName evidence="5">Cap-specific mRNA (nucleoside-2'-O-)-methyltransferase 2</fullName>
        <ecNumber evidence="4">2.1.1.296</ecNumber>
    </recommendedName>
    <alternativeName>
        <fullName evidence="19">Cap methyltransferase 2</fullName>
    </alternativeName>
    <alternativeName>
        <fullName evidence="17">Cap2 2'O-ribose methyltransferase 2</fullName>
    </alternativeName>
    <alternativeName>
        <fullName evidence="18">FtsJ methyltransferase domain-containing protein 1</fullName>
    </alternativeName>
</protein>
<feature type="binding site" evidence="20">
    <location>
        <position position="149"/>
    </location>
    <ligand>
        <name>S-adenosyl-L-methionine</name>
        <dbReference type="ChEBI" id="CHEBI:59789"/>
    </ligand>
</feature>
<dbReference type="Pfam" id="PF01728">
    <property type="entry name" value="FtsJ"/>
    <property type="match status" value="1"/>
</dbReference>
<dbReference type="OrthoDB" id="429597at2759"/>
<evidence type="ECO:0000256" key="7">
    <source>
        <dbReference type="ARBA" id="ARBA00022603"/>
    </source>
</evidence>
<feature type="domain" description="EF-hand" evidence="22">
    <location>
        <begin position="819"/>
        <end position="854"/>
    </location>
</feature>
<evidence type="ECO:0000256" key="4">
    <source>
        <dbReference type="ARBA" id="ARBA00012770"/>
    </source>
</evidence>
<evidence type="ECO:0000259" key="23">
    <source>
        <dbReference type="PROSITE" id="PS51614"/>
    </source>
</evidence>
<dbReference type="SUPFAM" id="SSF53335">
    <property type="entry name" value="S-adenosyl-L-methionine-dependent methyltransferases"/>
    <property type="match status" value="1"/>
</dbReference>
<feature type="domain" description="EF-hand" evidence="22">
    <location>
        <begin position="772"/>
        <end position="807"/>
    </location>
</feature>
<comment type="catalytic activity">
    <reaction evidence="16">
        <text>a 5'-end (N(7)-methyl 5'-triphosphoguanosine)-(2'-O-methyl-ribonucleoside)-(ribonucleotide) in mRNA + S-adenosyl-L-methionine = a 5'-end (N(7)-methyl 5'-triphosphoguanosine)-(2'-O-methyl-ribonucleoside)-(2'-O-methyl-ribonucleotide) in mRNA + S-adenosyl-L-homocysteine + H(+)</text>
        <dbReference type="Rhea" id="RHEA:67024"/>
        <dbReference type="Rhea" id="RHEA-COMP:17169"/>
        <dbReference type="Rhea" id="RHEA-COMP:17170"/>
        <dbReference type="ChEBI" id="CHEBI:15378"/>
        <dbReference type="ChEBI" id="CHEBI:57856"/>
        <dbReference type="ChEBI" id="CHEBI:59789"/>
        <dbReference type="ChEBI" id="CHEBI:167612"/>
        <dbReference type="ChEBI" id="CHEBI:167614"/>
        <dbReference type="EC" id="2.1.1.296"/>
    </reaction>
</comment>
<dbReference type="PANTHER" id="PTHR16121">
    <property type="entry name" value="CAP-SPECIFIC MRNA (NUCLEOSIDE-2'-O-)-METHYLTRANSFERASE 1-RELATED"/>
    <property type="match status" value="1"/>
</dbReference>
<keyword evidence="13" id="KW-0106">Calcium</keyword>
<dbReference type="InterPro" id="IPR025807">
    <property type="entry name" value="Adrift-typ_MeTrfase"/>
</dbReference>
<dbReference type="FunFam" id="1.10.238.10:FF:000054">
    <property type="entry name" value="Calbindin 2"/>
    <property type="match status" value="1"/>
</dbReference>
<evidence type="ECO:0000313" key="25">
    <source>
        <dbReference type="Proteomes" id="UP000824219"/>
    </source>
</evidence>
<evidence type="ECO:0000256" key="3">
    <source>
        <dbReference type="ARBA" id="ARBA00007217"/>
    </source>
</evidence>
<accession>A0A9D3NSJ7</accession>
<evidence type="ECO:0000313" key="24">
    <source>
        <dbReference type="EMBL" id="KAG7327811.1"/>
    </source>
</evidence>
<evidence type="ECO:0000256" key="21">
    <source>
        <dbReference type="SAM" id="MobiDB-lite"/>
    </source>
</evidence>
<name>A0A9D3NSJ7_9TELE</name>
<evidence type="ECO:0000256" key="5">
    <source>
        <dbReference type="ARBA" id="ARBA00021134"/>
    </source>
</evidence>
<proteinExistence type="inferred from homology"/>
<dbReference type="EC" id="2.1.1.296" evidence="4"/>
<evidence type="ECO:0000256" key="9">
    <source>
        <dbReference type="ARBA" id="ARBA00022679"/>
    </source>
</evidence>
<evidence type="ECO:0000256" key="8">
    <source>
        <dbReference type="ARBA" id="ARBA00022664"/>
    </source>
</evidence>
<feature type="domain" description="EF-hand" evidence="22">
    <location>
        <begin position="951"/>
        <end position="986"/>
    </location>
</feature>
<dbReference type="Pfam" id="PF13499">
    <property type="entry name" value="EF-hand_7"/>
    <property type="match status" value="2"/>
</dbReference>
<evidence type="ECO:0000256" key="10">
    <source>
        <dbReference type="ARBA" id="ARBA00022691"/>
    </source>
</evidence>
<evidence type="ECO:0000256" key="11">
    <source>
        <dbReference type="ARBA" id="ARBA00022723"/>
    </source>
</evidence>
<evidence type="ECO:0000256" key="6">
    <source>
        <dbReference type="ARBA" id="ARBA00022490"/>
    </source>
</evidence>
<keyword evidence="25" id="KW-1185">Reference proteome</keyword>
<evidence type="ECO:0000256" key="18">
    <source>
        <dbReference type="ARBA" id="ARBA00078839"/>
    </source>
</evidence>
<dbReference type="Proteomes" id="UP000824219">
    <property type="component" value="Linkage Group LG10"/>
</dbReference>
<feature type="domain" description="Adrift-type SAM-dependent 2'-O-MTase" evidence="23">
    <location>
        <begin position="110"/>
        <end position="323"/>
    </location>
</feature>
<gene>
    <name evidence="24" type="ORF">KOW79_009417</name>
</gene>
<keyword evidence="11" id="KW-0479">Metal-binding</keyword>
<feature type="domain" description="EF-hand" evidence="22">
    <location>
        <begin position="907"/>
        <end position="942"/>
    </location>
</feature>
<feature type="domain" description="EF-hand" evidence="22">
    <location>
        <begin position="863"/>
        <end position="898"/>
    </location>
</feature>
<keyword evidence="7 20" id="KW-0489">Methyltransferase</keyword>
<evidence type="ECO:0000259" key="22">
    <source>
        <dbReference type="PROSITE" id="PS50222"/>
    </source>
</evidence>
<keyword evidence="9 20" id="KW-0808">Transferase</keyword>
<dbReference type="PROSITE" id="PS00018">
    <property type="entry name" value="EF_HAND_1"/>
    <property type="match status" value="3"/>
</dbReference>
<evidence type="ECO:0000256" key="15">
    <source>
        <dbReference type="ARBA" id="ARBA00023242"/>
    </source>
</evidence>
<dbReference type="FunFam" id="3.40.50.12760:FF:000002">
    <property type="entry name" value="Cap methyltransferase 2"/>
    <property type="match status" value="1"/>
</dbReference>
<keyword evidence="12" id="KW-0677">Repeat</keyword>
<dbReference type="AlphaFoldDB" id="A0A9D3NSJ7"/>
<dbReference type="GO" id="GO:0004483">
    <property type="term" value="F:methyltransferase cap1 activity"/>
    <property type="evidence" value="ECO:0007669"/>
    <property type="project" value="UniProtKB-ARBA"/>
</dbReference>
<feature type="region of interest" description="Disordered" evidence="21">
    <location>
        <begin position="1"/>
        <end position="23"/>
    </location>
</feature>
<comment type="subcellular location">
    <subcellularLocation>
        <location evidence="2">Cytoplasm</location>
    </subcellularLocation>
    <subcellularLocation>
        <location evidence="1">Nucleus</location>
    </subcellularLocation>
</comment>
<dbReference type="PROSITE" id="PS51614">
    <property type="entry name" value="SAM_MT_ADRIFT"/>
    <property type="match status" value="1"/>
</dbReference>
<evidence type="ECO:0000256" key="13">
    <source>
        <dbReference type="ARBA" id="ARBA00022837"/>
    </source>
</evidence>
<dbReference type="GO" id="GO:0120550">
    <property type="term" value="F:methyltransferase cap2 activity"/>
    <property type="evidence" value="ECO:0007669"/>
    <property type="project" value="UniProtKB-EC"/>
</dbReference>
<evidence type="ECO:0000256" key="14">
    <source>
        <dbReference type="ARBA" id="ARBA00023042"/>
    </source>
</evidence>
<sequence length="1027" mass="116332">MSRGRGTKKRQPPDTPESHDEGILDEVKQLFSKVREYSAPPGCEWCLPDHSVALCDQPWSHPPLQALKNSLNEVKDRLSDKDLSVWHQHTCSTNRAGIITSHLRETTNAELCTQAWAKFYEIQGTFKLLSETALQNGEFNSVHLCEAPGAFISALNHFLQTSRLYCDWTWVANTLNPYHEANARSCTIADDRLIAHTLPWWFFGSDNTGDIMLQKHLLELQVFVSNMRRVDLVTADGSFDCQGDPGEQESLVAPLQYCETVCALLLLAPGGSFVLKMFTLFEHSSICLLYLLACCFRSVNVFKPATSKSGNSEVYVVCLDFQSKDHIRPLLSKLIRSYGPDIISTAALFPKSCIPSSFLRQHEEICAFFHELQINTIQENLHLFSSMTAEQRKRLDQLRECAAQFYVQRFQVQSLSRKRWVCRGGLLAWGKQCQRKQMGSFNQRKEMQFKEWRQRLAHGPYRAWIEEHFQCEEGHHFVLTGPVAECDLNAWFSHIGAALPKVRSSAFCDPELLDLLNEALDERTLVTKEQAKNTPECRSCSVGTSYPASILNEFCSIPDVASCVVLVGNPSWQDLPLSGTKLQFCPGPSYPETCVSTLHDGDPLHQHKLLSSVSAALCGLSEGSALVVPLCSALTRFTASLVLALHLCFHSIGFRRSVCGPPVVLLCVGFSSVPQINTILQEVLDRMRTLEPGRQLLQFAPMEELIREGEEGDGPPPGGGGGGVRGYKLLSQTEQYTLRSCRVTERIKDHLQEEEKATVMAVTPQHLHLAEMTADHFISVWERFDRHGNGWIEGKELESFFRELETVLWGTNTDSANGALKEKMQEFMKKFEKNTEGKIEMSELAQVLPTEENFLLCFRQFLGSSMEFMTAWRKYDTDRSGFIESNELKNFLFDLLKKTNRHYDDKRMNEYTQTILKMFDLNGDGKLGLSEMARLLPVQENFLLRFQSFKLSSDEFDDIFTFYDKDGNGYIDEQELDALLKDLYQKHNMEVDTDSLASSKKSIMALSDGGKLFRTELEIVLCKEPPV</sequence>
<keyword evidence="8" id="KW-0507">mRNA processing</keyword>
<feature type="binding site" evidence="20">
    <location>
        <position position="236"/>
    </location>
    <ligand>
        <name>S-adenosyl-L-methionine</name>
        <dbReference type="ChEBI" id="CHEBI:59789"/>
    </ligand>
</feature>
<dbReference type="GO" id="GO:0005634">
    <property type="term" value="C:nucleus"/>
    <property type="evidence" value="ECO:0007669"/>
    <property type="project" value="UniProtKB-SubCell"/>
</dbReference>
<evidence type="ECO:0000256" key="19">
    <source>
        <dbReference type="ARBA" id="ARBA00081266"/>
    </source>
</evidence>
<dbReference type="SUPFAM" id="SSF47473">
    <property type="entry name" value="EF-hand"/>
    <property type="match status" value="2"/>
</dbReference>
<dbReference type="PROSITE" id="PS50222">
    <property type="entry name" value="EF_HAND_2"/>
    <property type="match status" value="5"/>
</dbReference>
<dbReference type="GO" id="GO:0032259">
    <property type="term" value="P:methylation"/>
    <property type="evidence" value="ECO:0007669"/>
    <property type="project" value="UniProtKB-KW"/>
</dbReference>
<dbReference type="InterPro" id="IPR011992">
    <property type="entry name" value="EF-hand-dom_pair"/>
</dbReference>
<dbReference type="Gene3D" id="1.10.238.10">
    <property type="entry name" value="EF-hand"/>
    <property type="match status" value="3"/>
</dbReference>
<evidence type="ECO:0000256" key="1">
    <source>
        <dbReference type="ARBA" id="ARBA00004123"/>
    </source>
</evidence>
<feature type="binding site" evidence="20">
    <location>
        <position position="168"/>
    </location>
    <ligand>
        <name>S-adenosyl-L-methionine</name>
        <dbReference type="ChEBI" id="CHEBI:59789"/>
    </ligand>
</feature>
<keyword evidence="10 20" id="KW-0949">S-adenosyl-L-methionine</keyword>
<evidence type="ECO:0000256" key="20">
    <source>
        <dbReference type="PROSITE-ProRule" id="PRU00946"/>
    </source>
</evidence>
<dbReference type="SMART" id="SM00054">
    <property type="entry name" value="EFh"/>
    <property type="match status" value="5"/>
</dbReference>
<dbReference type="EMBL" id="JAHKSW010000010">
    <property type="protein sequence ID" value="KAG7327811.1"/>
    <property type="molecule type" value="Genomic_DNA"/>
</dbReference>
<keyword evidence="14" id="KW-0506">mRNA capping</keyword>
<dbReference type="Pfam" id="PF00036">
    <property type="entry name" value="EF-hand_1"/>
    <property type="match status" value="1"/>
</dbReference>
<dbReference type="InterPro" id="IPR002877">
    <property type="entry name" value="RNA_MeTrfase_FtsJ_dom"/>
</dbReference>
<evidence type="ECO:0000256" key="2">
    <source>
        <dbReference type="ARBA" id="ARBA00004496"/>
    </source>
</evidence>
<dbReference type="InterPro" id="IPR018247">
    <property type="entry name" value="EF_Hand_1_Ca_BS"/>
</dbReference>
<dbReference type="Gene3D" id="3.40.50.12760">
    <property type="match status" value="2"/>
</dbReference>
<comment type="caution">
    <text evidence="24">The sequence shown here is derived from an EMBL/GenBank/DDBJ whole genome shotgun (WGS) entry which is preliminary data.</text>
</comment>
<feature type="compositionally biased region" description="Basic residues" evidence="21">
    <location>
        <begin position="1"/>
        <end position="10"/>
    </location>
</feature>
<dbReference type="InterPro" id="IPR050851">
    <property type="entry name" value="mRNA_Cap_2O-Ribose_MeTrfase"/>
</dbReference>
<evidence type="ECO:0000256" key="16">
    <source>
        <dbReference type="ARBA" id="ARBA00049477"/>
    </source>
</evidence>
<keyword evidence="6" id="KW-0963">Cytoplasm</keyword>
<dbReference type="InterPro" id="IPR029063">
    <property type="entry name" value="SAM-dependent_MTases_sf"/>
</dbReference>
<dbReference type="GO" id="GO:0005509">
    <property type="term" value="F:calcium ion binding"/>
    <property type="evidence" value="ECO:0007669"/>
    <property type="project" value="InterPro"/>
</dbReference>
<evidence type="ECO:0000256" key="12">
    <source>
        <dbReference type="ARBA" id="ARBA00022737"/>
    </source>
</evidence>
<dbReference type="GO" id="GO:0005737">
    <property type="term" value="C:cytoplasm"/>
    <property type="evidence" value="ECO:0007669"/>
    <property type="project" value="UniProtKB-SubCell"/>
</dbReference>
<reference evidence="24 25" key="1">
    <citation type="submission" date="2021-06" db="EMBL/GenBank/DDBJ databases">
        <title>Chromosome-level genome assembly of the red-tail catfish (Hemibagrus wyckioides).</title>
        <authorList>
            <person name="Shao F."/>
        </authorList>
    </citation>
    <scope>NUCLEOTIDE SEQUENCE [LARGE SCALE GENOMIC DNA]</scope>
    <source>
        <strain evidence="24">EC202008001</strain>
        <tissue evidence="24">Blood</tissue>
    </source>
</reference>
<organism evidence="24 25">
    <name type="scientific">Hemibagrus wyckioides</name>
    <dbReference type="NCBI Taxonomy" id="337641"/>
    <lineage>
        <taxon>Eukaryota</taxon>
        <taxon>Metazoa</taxon>
        <taxon>Chordata</taxon>
        <taxon>Craniata</taxon>
        <taxon>Vertebrata</taxon>
        <taxon>Euteleostomi</taxon>
        <taxon>Actinopterygii</taxon>
        <taxon>Neopterygii</taxon>
        <taxon>Teleostei</taxon>
        <taxon>Ostariophysi</taxon>
        <taxon>Siluriformes</taxon>
        <taxon>Bagridae</taxon>
        <taxon>Hemibagrus</taxon>
    </lineage>
</organism>
<keyword evidence="15" id="KW-0539">Nucleus</keyword>
<dbReference type="InterPro" id="IPR002048">
    <property type="entry name" value="EF_hand_dom"/>
</dbReference>
<dbReference type="PANTHER" id="PTHR16121:SF2">
    <property type="entry name" value="CAP-SPECIFIC MRNA (NUCLEOSIDE-2'-O-)-METHYLTRANSFERASE 2"/>
    <property type="match status" value="1"/>
</dbReference>